<dbReference type="InterPro" id="IPR005628">
    <property type="entry name" value="GspK"/>
</dbReference>
<keyword evidence="5 10" id="KW-0997">Cell inner membrane</keyword>
<evidence type="ECO:0000256" key="3">
    <source>
        <dbReference type="ARBA" id="ARBA00022448"/>
    </source>
</evidence>
<proteinExistence type="inferred from homology"/>
<dbReference type="GO" id="GO:0005886">
    <property type="term" value="C:plasma membrane"/>
    <property type="evidence" value="ECO:0007669"/>
    <property type="project" value="UniProtKB-SubCell"/>
</dbReference>
<comment type="caution">
    <text evidence="13">The sequence shown here is derived from an EMBL/GenBank/DDBJ whole genome shotgun (WGS) entry which is preliminary data.</text>
</comment>
<dbReference type="NCBIfam" id="NF037980">
    <property type="entry name" value="T2SS_GspK"/>
    <property type="match status" value="1"/>
</dbReference>
<name>A0A831A5P5_ERWAM</name>
<protein>
    <recommendedName>
        <fullName evidence="10">Type II secretion system protein K</fullName>
    </recommendedName>
</protein>
<evidence type="ECO:0000313" key="13">
    <source>
        <dbReference type="EMBL" id="CCO94887.1"/>
    </source>
</evidence>
<evidence type="ECO:0000256" key="7">
    <source>
        <dbReference type="ARBA" id="ARBA00022927"/>
    </source>
</evidence>
<comment type="similarity">
    <text evidence="2 10">Belongs to the GSP K family.</text>
</comment>
<dbReference type="Pfam" id="PF03934">
    <property type="entry name" value="T2SSK"/>
    <property type="match status" value="1"/>
</dbReference>
<sequence>MPGLQRGMAMLVVLLMIAIMALLATTANQYGMQAFMRAESSQAFQHSKWNLLSAERWFTTSQKLDQPHTLVRQRQFGEQLIHFELLDRQACFNLNALLPQRVAEKDPQVAPSMARQVFLHMLVNLDLAKPQAEALMQQVIALVKPDPLVNEWRLFDEISQIKQLPAVTPERWRQLQPLLCVMPETRLAVNVNGLTTRQLPLMRALFANTLSVSQLDSLLNSRPQQGWADLSALTKSLSMTTIAPAIVTLQSVLATRSDYYELLMWSDHPTIFAALRSRIQKQDEQYHVTARLYGLSE</sequence>
<feature type="domain" description="T2SS protein K first SAM-like" evidence="12">
    <location>
        <begin position="90"/>
        <end position="184"/>
    </location>
</feature>
<keyword evidence="3 10" id="KW-0813">Transport</keyword>
<keyword evidence="6" id="KW-0812">Transmembrane</keyword>
<dbReference type="Gene3D" id="1.10.40.60">
    <property type="entry name" value="EpsJ-like"/>
    <property type="match status" value="1"/>
</dbReference>
<dbReference type="InterPro" id="IPR049031">
    <property type="entry name" value="T2SSK_SAM-like_1st"/>
</dbReference>
<gene>
    <name evidence="13" type="primary">outK</name>
    <name evidence="13" type="ORF">BN437_2977</name>
</gene>
<keyword evidence="7" id="KW-0653">Protein transport</keyword>
<evidence type="ECO:0000256" key="6">
    <source>
        <dbReference type="ARBA" id="ARBA00022692"/>
    </source>
</evidence>
<evidence type="ECO:0000256" key="9">
    <source>
        <dbReference type="ARBA" id="ARBA00023136"/>
    </source>
</evidence>
<dbReference type="SUPFAM" id="SSF158544">
    <property type="entry name" value="GspK insert domain-like"/>
    <property type="match status" value="2"/>
</dbReference>
<dbReference type="Proteomes" id="UP000013111">
    <property type="component" value="Unassembled WGS sequence"/>
</dbReference>
<organism evidence="13 14">
    <name type="scientific">Erwinia amylovora NBRC 12687 = CFBP 1232</name>
    <dbReference type="NCBI Taxonomy" id="1219359"/>
    <lineage>
        <taxon>Bacteria</taxon>
        <taxon>Pseudomonadati</taxon>
        <taxon>Pseudomonadota</taxon>
        <taxon>Gammaproteobacteria</taxon>
        <taxon>Enterobacterales</taxon>
        <taxon>Erwiniaceae</taxon>
        <taxon>Erwinia</taxon>
    </lineage>
</organism>
<keyword evidence="8" id="KW-1133">Transmembrane helix</keyword>
<accession>A0A831A5P5</accession>
<dbReference type="PIRSF" id="PIRSF002786">
    <property type="entry name" value="XcpX"/>
    <property type="match status" value="1"/>
</dbReference>
<reference evidence="13 14" key="2">
    <citation type="submission" date="2013-04" db="EMBL/GenBank/DDBJ databases">
        <title>Comparative genomics of 12 strains of Erwinia amylovora identifies a pan-genome with a large conserved core and provides insights into host specificity.</title>
        <authorList>
            <person name="Mann R.A."/>
            <person name="Smits T.H.M."/>
            <person name="Buehlmann A."/>
            <person name="Blom J."/>
            <person name="Goesmann A."/>
            <person name="Frey J.E."/>
            <person name="Plummer K.M."/>
            <person name="Beer S.V."/>
            <person name="Luck J."/>
            <person name="Duffy B."/>
            <person name="Rodoni B."/>
        </authorList>
    </citation>
    <scope>NUCLEOTIDE SEQUENCE [LARGE SCALE GENOMIC DNA]</scope>
    <source>
        <strain evidence="14">CFBP 1232</strain>
    </source>
</reference>
<dbReference type="PANTHER" id="PTHR38831:SF1">
    <property type="entry name" value="TYPE II SECRETION SYSTEM PROTEIN K-RELATED"/>
    <property type="match status" value="1"/>
</dbReference>
<evidence type="ECO:0000256" key="10">
    <source>
        <dbReference type="PIRNR" id="PIRNR002786"/>
    </source>
</evidence>
<dbReference type="EMBL" id="CAPB01000035">
    <property type="protein sequence ID" value="CCO94887.1"/>
    <property type="molecule type" value="Genomic_DNA"/>
</dbReference>
<dbReference type="AlphaFoldDB" id="A0A831A5P5"/>
<evidence type="ECO:0000259" key="12">
    <source>
        <dbReference type="Pfam" id="PF21687"/>
    </source>
</evidence>
<dbReference type="InterPro" id="IPR038072">
    <property type="entry name" value="GspK_central_sf"/>
</dbReference>
<evidence type="ECO:0000256" key="2">
    <source>
        <dbReference type="ARBA" id="ARBA00007246"/>
    </source>
</evidence>
<dbReference type="PANTHER" id="PTHR38831">
    <property type="entry name" value="TYPE II SECRETION SYSTEM PROTEIN K"/>
    <property type="match status" value="1"/>
</dbReference>
<feature type="domain" description="T2SS protein K second SAM-like" evidence="11">
    <location>
        <begin position="189"/>
        <end position="243"/>
    </location>
</feature>
<comment type="subcellular location">
    <subcellularLocation>
        <location evidence="1 10">Cell inner membrane</location>
    </subcellularLocation>
</comment>
<evidence type="ECO:0000256" key="1">
    <source>
        <dbReference type="ARBA" id="ARBA00004533"/>
    </source>
</evidence>
<reference evidence="13 14" key="1">
    <citation type="submission" date="2012-11" db="EMBL/GenBank/DDBJ databases">
        <authorList>
            <person name="Linke B."/>
        </authorList>
    </citation>
    <scope>NUCLEOTIDE SEQUENCE [LARGE SCALE GENOMIC DNA]</scope>
    <source>
        <strain evidence="14">CFBP 1232</strain>
    </source>
</reference>
<evidence type="ECO:0000256" key="8">
    <source>
        <dbReference type="ARBA" id="ARBA00022989"/>
    </source>
</evidence>
<dbReference type="GeneID" id="97607038"/>
<evidence type="ECO:0000256" key="5">
    <source>
        <dbReference type="ARBA" id="ARBA00022519"/>
    </source>
</evidence>
<dbReference type="GO" id="GO:0009306">
    <property type="term" value="P:protein secretion"/>
    <property type="evidence" value="ECO:0007669"/>
    <property type="project" value="InterPro"/>
</dbReference>
<dbReference type="RefSeq" id="WP_004159694.1">
    <property type="nucleotide sequence ID" value="NZ_BAYW01000010.1"/>
</dbReference>
<keyword evidence="9 10" id="KW-0472">Membrane</keyword>
<dbReference type="Pfam" id="PF21687">
    <property type="entry name" value="T2SSK_1st"/>
    <property type="match status" value="1"/>
</dbReference>
<evidence type="ECO:0000259" key="11">
    <source>
        <dbReference type="Pfam" id="PF03934"/>
    </source>
</evidence>
<evidence type="ECO:0000256" key="4">
    <source>
        <dbReference type="ARBA" id="ARBA00022475"/>
    </source>
</evidence>
<evidence type="ECO:0000313" key="14">
    <source>
        <dbReference type="Proteomes" id="UP000013111"/>
    </source>
</evidence>
<dbReference type="InterPro" id="IPR049179">
    <property type="entry name" value="T2SSK_SAM-like_2nd"/>
</dbReference>
<keyword evidence="4 10" id="KW-1003">Cell membrane</keyword>